<dbReference type="Proteomes" id="UP001056120">
    <property type="component" value="Linkage Group LG10"/>
</dbReference>
<sequence>MDWNLNANSEWGWEVEIPKSLAVSSDENGQYSFSGFLDSSGKDRGGFSGVIEEGSVLSGEAMIGLKLGRQPDRWEKSYSPVKRSRASRHGSVLPRCQVEGCNVDLASAKDYHRRHRICADHSKSPKVVVAGMERRFCQQCSRQVWLHDLSEFDDRKRSCRRRLSAHNARRRRPQSEENKIGSTHRRSHMGFLVNRVSNSSTNSTPQSSSNFKGGYAADMMSNGGLSDISSCFHGIAPRRVNHDEGRPVVVAFLFFLRLLSSLLSLSLSRLSSSFRWRQTHQRQQHSSSYYLHHYRNRQSEIQNPNYNLVFA</sequence>
<organism evidence="1 2">
    <name type="scientific">Smallanthus sonchifolius</name>
    <dbReference type="NCBI Taxonomy" id="185202"/>
    <lineage>
        <taxon>Eukaryota</taxon>
        <taxon>Viridiplantae</taxon>
        <taxon>Streptophyta</taxon>
        <taxon>Embryophyta</taxon>
        <taxon>Tracheophyta</taxon>
        <taxon>Spermatophyta</taxon>
        <taxon>Magnoliopsida</taxon>
        <taxon>eudicotyledons</taxon>
        <taxon>Gunneridae</taxon>
        <taxon>Pentapetalae</taxon>
        <taxon>asterids</taxon>
        <taxon>campanulids</taxon>
        <taxon>Asterales</taxon>
        <taxon>Asteraceae</taxon>
        <taxon>Asteroideae</taxon>
        <taxon>Heliantheae alliance</taxon>
        <taxon>Millerieae</taxon>
        <taxon>Smallanthus</taxon>
    </lineage>
</organism>
<gene>
    <name evidence="1" type="ORF">L1987_31334</name>
</gene>
<proteinExistence type="predicted"/>
<protein>
    <submittedName>
        <fullName evidence="1">Uncharacterized protein</fullName>
    </submittedName>
</protein>
<evidence type="ECO:0000313" key="1">
    <source>
        <dbReference type="EMBL" id="KAI3803185.1"/>
    </source>
</evidence>
<comment type="caution">
    <text evidence="1">The sequence shown here is derived from an EMBL/GenBank/DDBJ whole genome shotgun (WGS) entry which is preliminary data.</text>
</comment>
<dbReference type="EMBL" id="CM042027">
    <property type="protein sequence ID" value="KAI3803185.1"/>
    <property type="molecule type" value="Genomic_DNA"/>
</dbReference>
<reference evidence="1 2" key="2">
    <citation type="journal article" date="2022" name="Mol. Ecol. Resour.">
        <title>The genomes of chicory, endive, great burdock and yacon provide insights into Asteraceae paleo-polyploidization history and plant inulin production.</title>
        <authorList>
            <person name="Fan W."/>
            <person name="Wang S."/>
            <person name="Wang H."/>
            <person name="Wang A."/>
            <person name="Jiang F."/>
            <person name="Liu H."/>
            <person name="Zhao H."/>
            <person name="Xu D."/>
            <person name="Zhang Y."/>
        </authorList>
    </citation>
    <scope>NUCLEOTIDE SEQUENCE [LARGE SCALE GENOMIC DNA]</scope>
    <source>
        <strain evidence="2">cv. Yunnan</strain>
        <tissue evidence="1">Leaves</tissue>
    </source>
</reference>
<accession>A0ACB9I6R2</accession>
<reference evidence="2" key="1">
    <citation type="journal article" date="2022" name="Mol. Ecol. Resour.">
        <title>The genomes of chicory, endive, great burdock and yacon provide insights into Asteraceae palaeo-polyploidization history and plant inulin production.</title>
        <authorList>
            <person name="Fan W."/>
            <person name="Wang S."/>
            <person name="Wang H."/>
            <person name="Wang A."/>
            <person name="Jiang F."/>
            <person name="Liu H."/>
            <person name="Zhao H."/>
            <person name="Xu D."/>
            <person name="Zhang Y."/>
        </authorList>
    </citation>
    <scope>NUCLEOTIDE SEQUENCE [LARGE SCALE GENOMIC DNA]</scope>
    <source>
        <strain evidence="2">cv. Yunnan</strain>
    </source>
</reference>
<evidence type="ECO:0000313" key="2">
    <source>
        <dbReference type="Proteomes" id="UP001056120"/>
    </source>
</evidence>
<keyword evidence="2" id="KW-1185">Reference proteome</keyword>
<name>A0ACB9I6R2_9ASTR</name>